<protein>
    <submittedName>
        <fullName evidence="1">Tail tube protein</fullName>
    </submittedName>
</protein>
<sequence>MASGNIAGISTVGALTGYAVETVAGTKPEKFKLLHRINASDEIAIDVETIDASALEDEIERTIAGRGSTGGTFNVTVNVTDETIKEWEDLISAYKTAHASGLSMWYEEYYPALQKAFFTKIEPPTIIPKPARDQNGLLTVDMSLTINEYVGPDTAVKPTEGE</sequence>
<accession>A0A8S5QHL1</accession>
<name>A0A8S5QHL1_9CAUD</name>
<proteinExistence type="predicted"/>
<organism evidence="1">
    <name type="scientific">Siphoviridae sp. cteHV32</name>
    <dbReference type="NCBI Taxonomy" id="2825588"/>
    <lineage>
        <taxon>Viruses</taxon>
        <taxon>Duplodnaviria</taxon>
        <taxon>Heunggongvirae</taxon>
        <taxon>Uroviricota</taxon>
        <taxon>Caudoviricetes</taxon>
    </lineage>
</organism>
<dbReference type="EMBL" id="BK015653">
    <property type="protein sequence ID" value="DAE18339.1"/>
    <property type="molecule type" value="Genomic_DNA"/>
</dbReference>
<evidence type="ECO:0000313" key="1">
    <source>
        <dbReference type="EMBL" id="DAE18339.1"/>
    </source>
</evidence>
<reference evidence="1" key="1">
    <citation type="journal article" date="2021" name="Proc. Natl. Acad. Sci. U.S.A.">
        <title>A Catalog of Tens of Thousands of Viruses from Human Metagenomes Reveals Hidden Associations with Chronic Diseases.</title>
        <authorList>
            <person name="Tisza M.J."/>
            <person name="Buck C.B."/>
        </authorList>
    </citation>
    <scope>NUCLEOTIDE SEQUENCE</scope>
    <source>
        <strain evidence="1">CteHV32</strain>
    </source>
</reference>